<dbReference type="Gene3D" id="2.40.50.140">
    <property type="entry name" value="Nucleic acid-binding proteins"/>
    <property type="match status" value="1"/>
</dbReference>
<dbReference type="Proteomes" id="UP000831495">
    <property type="component" value="Chromosome"/>
</dbReference>
<dbReference type="InterPro" id="IPR050437">
    <property type="entry name" value="Ribos_protein_bS1-like"/>
</dbReference>
<dbReference type="PROSITE" id="PS50126">
    <property type="entry name" value="S1"/>
    <property type="match status" value="1"/>
</dbReference>
<name>A0ABY4P9W1_9LACO</name>
<dbReference type="InterPro" id="IPR003029">
    <property type="entry name" value="S1_domain"/>
</dbReference>
<dbReference type="PANTHER" id="PTHR10724">
    <property type="entry name" value="30S RIBOSOMAL PROTEIN S1"/>
    <property type="match status" value="1"/>
</dbReference>
<dbReference type="NCBIfam" id="NF040579">
    <property type="entry name" value="S1_dom_CvfD"/>
    <property type="match status" value="1"/>
</dbReference>
<gene>
    <name evidence="2" type="ORF">MOO45_02060</name>
</gene>
<protein>
    <submittedName>
        <fullName evidence="2">CvfD/Ygs/GSP13 family RNA-binding post-transcriptional regulator</fullName>
    </submittedName>
</protein>
<proteinExistence type="predicted"/>
<accession>A0ABY4P9W1</accession>
<dbReference type="EMBL" id="CP093366">
    <property type="protein sequence ID" value="UQS82489.1"/>
    <property type="molecule type" value="Genomic_DNA"/>
</dbReference>
<dbReference type="PANTHER" id="PTHR10724:SF10">
    <property type="entry name" value="S1 RNA-BINDING DOMAIN-CONTAINING PROTEIN 1"/>
    <property type="match status" value="1"/>
</dbReference>
<feature type="domain" description="S1 motif" evidence="1">
    <location>
        <begin position="6"/>
        <end position="76"/>
    </location>
</feature>
<dbReference type="InterPro" id="IPR012340">
    <property type="entry name" value="NA-bd_OB-fold"/>
</dbReference>
<dbReference type="SMART" id="SM00316">
    <property type="entry name" value="S1"/>
    <property type="match status" value="1"/>
</dbReference>
<organism evidence="2 3">
    <name type="scientific">Bombilactobacillus folatiphilus</name>
    <dbReference type="NCBI Taxonomy" id="2923362"/>
    <lineage>
        <taxon>Bacteria</taxon>
        <taxon>Bacillati</taxon>
        <taxon>Bacillota</taxon>
        <taxon>Bacilli</taxon>
        <taxon>Lactobacillales</taxon>
        <taxon>Lactobacillaceae</taxon>
        <taxon>Bombilactobacillus</taxon>
    </lineage>
</organism>
<dbReference type="Pfam" id="PF00575">
    <property type="entry name" value="S1"/>
    <property type="match status" value="1"/>
</dbReference>
<evidence type="ECO:0000313" key="3">
    <source>
        <dbReference type="Proteomes" id="UP000831495"/>
    </source>
</evidence>
<evidence type="ECO:0000313" key="2">
    <source>
        <dbReference type="EMBL" id="UQS82489.1"/>
    </source>
</evidence>
<evidence type="ECO:0000259" key="1">
    <source>
        <dbReference type="PROSITE" id="PS50126"/>
    </source>
</evidence>
<reference evidence="2" key="1">
    <citation type="journal article" date="2022" name="Int. J. Syst. Evol. Microbiol.">
        <title>Apilactobacillus apisilvae sp. nov., Nicolia spurrieriana gen. nov. sp. nov., Bombilactobacillus folatiphilus sp. nov. and Bombilactobacillus thymidiniphilus sp. nov., four new lactic acid bacterial isolates from stingless bees Tetragonula carbonaria and Austroplebeia australis.</title>
        <authorList>
            <person name="Oliphant S.A."/>
            <person name="Watson-Haigh N.S."/>
            <person name="Sumby K.M."/>
            <person name="Gardner J."/>
            <person name="Groom S."/>
            <person name="Jiranek V."/>
        </authorList>
    </citation>
    <scope>NUCLEOTIDE SEQUENCE</scope>
    <source>
        <strain evidence="2">SG4_D2</strain>
    </source>
</reference>
<dbReference type="SUPFAM" id="SSF50249">
    <property type="entry name" value="Nucleic acid-binding proteins"/>
    <property type="match status" value="1"/>
</dbReference>
<dbReference type="RefSeq" id="WP_249514767.1">
    <property type="nucleotide sequence ID" value="NZ_CP093366.1"/>
</dbReference>
<keyword evidence="3" id="KW-1185">Reference proteome</keyword>
<sequence>MELSIGAIISGKISGIKPYGIFVQLNQANRQGLIHISECKNGYIADINRLYRIGQKITVQILDIDEYTRQISLSLRTLQKLSYDSRHFNKKKYWTDNKKHLGYQTIADLKGVWMAEAK</sequence>